<accession>A0A1M2VFW0</accession>
<dbReference type="EMBL" id="MNAD01001307">
    <property type="protein sequence ID" value="OJT06470.1"/>
    <property type="molecule type" value="Genomic_DNA"/>
</dbReference>
<keyword evidence="4" id="KW-1185">Reference proteome</keyword>
<gene>
    <name evidence="3" type="ORF">TRAPUB_2674</name>
</gene>
<dbReference type="OrthoDB" id="2726860at2759"/>
<feature type="domain" description="DUF8212" evidence="2">
    <location>
        <begin position="234"/>
        <end position="304"/>
    </location>
</feature>
<dbReference type="PANTHER" id="PTHR10622:SF10">
    <property type="entry name" value="HET DOMAIN-CONTAINING PROTEIN"/>
    <property type="match status" value="1"/>
</dbReference>
<dbReference type="Proteomes" id="UP000184267">
    <property type="component" value="Unassembled WGS sequence"/>
</dbReference>
<name>A0A1M2VFW0_TRAPU</name>
<dbReference type="InterPro" id="IPR058525">
    <property type="entry name" value="DUF8212"/>
</dbReference>
<evidence type="ECO:0000259" key="1">
    <source>
        <dbReference type="Pfam" id="PF06985"/>
    </source>
</evidence>
<evidence type="ECO:0000313" key="4">
    <source>
        <dbReference type="Proteomes" id="UP000184267"/>
    </source>
</evidence>
<dbReference type="AlphaFoldDB" id="A0A1M2VFW0"/>
<sequence length="334" mass="38069">MWLLRTSTAELQHFNGPHDVKSGYAILSHVWQEHEQSFQELQALRKQLASTGQVDLLRSRVSDKIRECCVLAESHGYEWLWIDTCCIDRSSSAELSEAINSMYEWYAHAQVCYAYLHDVPHIRDVRARDLVMRRSKWFTRGWTLQELIAPRSLLFFAQDWTMIGTKAGLATLLEDITGVDADVLTFRRELGDVSVARRMWWASARKTTRIEDEAYCLMGIFGVHMATIYGEGRRSFQRLQEEILGRTSDQSLFAWGNVLPIRIAPFREQMSYSNYHQDSHIFAPYPAAFANSGNIIPVPVKVAVENAVKALGTTKWTLEASQASAPDLQTFASA</sequence>
<proteinExistence type="predicted"/>
<evidence type="ECO:0000313" key="3">
    <source>
        <dbReference type="EMBL" id="OJT06470.1"/>
    </source>
</evidence>
<dbReference type="InterPro" id="IPR010730">
    <property type="entry name" value="HET"/>
</dbReference>
<organism evidence="3 4">
    <name type="scientific">Trametes pubescens</name>
    <name type="common">White-rot fungus</name>
    <dbReference type="NCBI Taxonomy" id="154538"/>
    <lineage>
        <taxon>Eukaryota</taxon>
        <taxon>Fungi</taxon>
        <taxon>Dikarya</taxon>
        <taxon>Basidiomycota</taxon>
        <taxon>Agaricomycotina</taxon>
        <taxon>Agaricomycetes</taxon>
        <taxon>Polyporales</taxon>
        <taxon>Polyporaceae</taxon>
        <taxon>Trametes</taxon>
    </lineage>
</organism>
<dbReference type="Pfam" id="PF06985">
    <property type="entry name" value="HET"/>
    <property type="match status" value="1"/>
</dbReference>
<dbReference type="Pfam" id="PF26640">
    <property type="entry name" value="DUF8212"/>
    <property type="match status" value="1"/>
</dbReference>
<dbReference type="PANTHER" id="PTHR10622">
    <property type="entry name" value="HET DOMAIN-CONTAINING PROTEIN"/>
    <property type="match status" value="1"/>
</dbReference>
<evidence type="ECO:0000259" key="2">
    <source>
        <dbReference type="Pfam" id="PF26640"/>
    </source>
</evidence>
<reference evidence="3 4" key="1">
    <citation type="submission" date="2016-10" db="EMBL/GenBank/DDBJ databases">
        <title>Genome sequence of the basidiomycete white-rot fungus Trametes pubescens.</title>
        <authorList>
            <person name="Makela M.R."/>
            <person name="Granchi Z."/>
            <person name="Peng M."/>
            <person name="De Vries R.P."/>
            <person name="Grigoriev I."/>
            <person name="Riley R."/>
            <person name="Hilden K."/>
        </authorList>
    </citation>
    <scope>NUCLEOTIDE SEQUENCE [LARGE SCALE GENOMIC DNA]</scope>
    <source>
        <strain evidence="3 4">FBCC735</strain>
    </source>
</reference>
<dbReference type="STRING" id="154538.A0A1M2VFW0"/>
<protein>
    <submittedName>
        <fullName evidence="3">Vegetative incompatibility protein HET-E-1</fullName>
    </submittedName>
</protein>
<feature type="domain" description="Heterokaryon incompatibility" evidence="1">
    <location>
        <begin position="24"/>
        <end position="118"/>
    </location>
</feature>
<comment type="caution">
    <text evidence="3">The sequence shown here is derived from an EMBL/GenBank/DDBJ whole genome shotgun (WGS) entry which is preliminary data.</text>
</comment>
<dbReference type="OMA" id="WYSSASE"/>